<dbReference type="InterPro" id="IPR036864">
    <property type="entry name" value="Zn2-C6_fun-type_DNA-bd_sf"/>
</dbReference>
<proteinExistence type="predicted"/>
<dbReference type="InterPro" id="IPR001138">
    <property type="entry name" value="Zn2Cys6_DnaBD"/>
</dbReference>
<dbReference type="PANTHER" id="PTHR46910">
    <property type="entry name" value="TRANSCRIPTION FACTOR PDR1"/>
    <property type="match status" value="1"/>
</dbReference>
<dbReference type="CDD" id="cd00067">
    <property type="entry name" value="GAL4"/>
    <property type="match status" value="1"/>
</dbReference>
<dbReference type="Pfam" id="PF04082">
    <property type="entry name" value="Fungal_trans"/>
    <property type="match status" value="1"/>
</dbReference>
<evidence type="ECO:0000313" key="5">
    <source>
        <dbReference type="EMBL" id="KAK8865914.1"/>
    </source>
</evidence>
<dbReference type="RefSeq" id="XP_066805393.1">
    <property type="nucleotide sequence ID" value="XM_066944192.1"/>
</dbReference>
<dbReference type="GeneID" id="92178321"/>
<dbReference type="GO" id="GO:0003677">
    <property type="term" value="F:DNA binding"/>
    <property type="evidence" value="ECO:0007669"/>
    <property type="project" value="InterPro"/>
</dbReference>
<accession>A0AAW0Z4L8</accession>
<feature type="compositionally biased region" description="Basic and acidic residues" evidence="3">
    <location>
        <begin position="120"/>
        <end position="130"/>
    </location>
</feature>
<dbReference type="EMBL" id="JBCAWK010000002">
    <property type="protein sequence ID" value="KAK8865914.1"/>
    <property type="molecule type" value="Genomic_DNA"/>
</dbReference>
<sequence>MPRVPSLSPTVQRRPSASEPPQRFIFVAAPAASHNEDGNASAGPSREIQEGVANTVELLNKRQPPSCDACRTRKLKCSGRPAVIELGPEATATIPCEHCREWSLDCSYLYQRKRRGRKNRVVERLAEEQRQRRKSQGGGGIEGDHPQNRIDPTGIGSSDSDDDAMVRRGSFDGVGAEYSVDLPHDQRPPTMVRNPLQSPVIPLPQLYHQDSSMTLPRHDPVRHLYPSPPGQQYSMAHPHHPPPLFQSHSSTSAVPRYEGRPQAGPSTSATQSDRHIIEPSGNLANKSMSSAAALNSTSPNDQVSPAMALSEASVPPTTSIESILPRDLAMHTIHLYFEHVWSIIPLIHRPSFMADLSAHDEEKRPIFFALIMAMIATTLIHVPKSYFPIPAESVRRLSDRCLKACYAVTRREMDDPNVDLICIKYLFLVVHNKHGNMGLEAAAFGEAQYLAISLGLHREDTYFGLSPIEAERRRRVWFLIYNADKFEAISRSKPVLLRSDEFMGPESTKLPSELDDRSITAHGYLPSSKPVPLICGFNSLTRLVTILGDILLHERDIRRQQPSEPEDLLTALRQVRKLQQRVKQIADGLARPFQLDVGSGNSLPAPGWEEAVRDELDLFFSDPMSSETAKDGYLVMKANIHVTLAMTRLRLILHREDLLNRSGQPGAPSRNAAELVAADLGENVDWRQSVYQDLFKAVHGIPIQALAANGPSLVTKIRVVAVTLLDALPAQDQADANVQGIAAYLLDFLNIMTSIESQFAD</sequence>
<dbReference type="PANTHER" id="PTHR46910:SF40">
    <property type="entry name" value="ZN(II)2CYS6 TRANSCRIPTION FACTOR (EUROFUNG)"/>
    <property type="match status" value="1"/>
</dbReference>
<dbReference type="AlphaFoldDB" id="A0AAW0Z4L8"/>
<feature type="compositionally biased region" description="Polar residues" evidence="3">
    <location>
        <begin position="282"/>
        <end position="303"/>
    </location>
</feature>
<feature type="region of interest" description="Disordered" evidence="3">
    <location>
        <begin position="1"/>
        <end position="22"/>
    </location>
</feature>
<dbReference type="Proteomes" id="UP001388673">
    <property type="component" value="Unassembled WGS sequence"/>
</dbReference>
<dbReference type="PROSITE" id="PS50048">
    <property type="entry name" value="ZN2_CY6_FUNGAL_2"/>
    <property type="match status" value="1"/>
</dbReference>
<dbReference type="GO" id="GO:0000981">
    <property type="term" value="F:DNA-binding transcription factor activity, RNA polymerase II-specific"/>
    <property type="evidence" value="ECO:0007669"/>
    <property type="project" value="InterPro"/>
</dbReference>
<comment type="caution">
    <text evidence="5">The sequence shown here is derived from an EMBL/GenBank/DDBJ whole genome shotgun (WGS) entry which is preliminary data.</text>
</comment>
<dbReference type="KEGG" id="kne:92178321"/>
<feature type="region of interest" description="Disordered" evidence="3">
    <location>
        <begin position="117"/>
        <end position="168"/>
    </location>
</feature>
<feature type="region of interest" description="Disordered" evidence="3">
    <location>
        <begin position="226"/>
        <end position="311"/>
    </location>
</feature>
<dbReference type="InterPro" id="IPR007219">
    <property type="entry name" value="XnlR_reg_dom"/>
</dbReference>
<keyword evidence="2" id="KW-0539">Nucleus</keyword>
<dbReference type="GO" id="GO:0008270">
    <property type="term" value="F:zinc ion binding"/>
    <property type="evidence" value="ECO:0007669"/>
    <property type="project" value="InterPro"/>
</dbReference>
<evidence type="ECO:0000259" key="4">
    <source>
        <dbReference type="PROSITE" id="PS50048"/>
    </source>
</evidence>
<dbReference type="SUPFAM" id="SSF57701">
    <property type="entry name" value="Zn2/Cys6 DNA-binding domain"/>
    <property type="match status" value="1"/>
</dbReference>
<dbReference type="Pfam" id="PF00172">
    <property type="entry name" value="Zn_clus"/>
    <property type="match status" value="1"/>
</dbReference>
<dbReference type="InterPro" id="IPR050987">
    <property type="entry name" value="AtrR-like"/>
</dbReference>
<feature type="domain" description="Zn(2)-C6 fungal-type" evidence="4">
    <location>
        <begin position="66"/>
        <end position="108"/>
    </location>
</feature>
<dbReference type="SMART" id="SM00066">
    <property type="entry name" value="GAL4"/>
    <property type="match status" value="1"/>
</dbReference>
<dbReference type="Gene3D" id="4.10.240.10">
    <property type="entry name" value="Zn(2)-C6 fungal-type DNA-binding domain"/>
    <property type="match status" value="1"/>
</dbReference>
<evidence type="ECO:0000313" key="6">
    <source>
        <dbReference type="Proteomes" id="UP001388673"/>
    </source>
</evidence>
<organism evidence="5 6">
    <name type="scientific">Kwoniella newhampshirensis</name>
    <dbReference type="NCBI Taxonomy" id="1651941"/>
    <lineage>
        <taxon>Eukaryota</taxon>
        <taxon>Fungi</taxon>
        <taxon>Dikarya</taxon>
        <taxon>Basidiomycota</taxon>
        <taxon>Agaricomycotina</taxon>
        <taxon>Tremellomycetes</taxon>
        <taxon>Tremellales</taxon>
        <taxon>Cryptococcaceae</taxon>
        <taxon>Kwoniella</taxon>
    </lineage>
</organism>
<reference evidence="5 6" key="1">
    <citation type="journal article" date="2024" name="bioRxiv">
        <title>Comparative genomics of Cryptococcus and Kwoniella reveals pathogenesis evolution and contrasting karyotype dynamics via intercentromeric recombination or chromosome fusion.</title>
        <authorList>
            <person name="Coelho M.A."/>
            <person name="David-Palma M."/>
            <person name="Shea T."/>
            <person name="Bowers K."/>
            <person name="McGinley-Smith S."/>
            <person name="Mohammad A.W."/>
            <person name="Gnirke A."/>
            <person name="Yurkov A.M."/>
            <person name="Nowrousian M."/>
            <person name="Sun S."/>
            <person name="Cuomo C.A."/>
            <person name="Heitman J."/>
        </authorList>
    </citation>
    <scope>NUCLEOTIDE SEQUENCE [LARGE SCALE GENOMIC DNA]</scope>
    <source>
        <strain evidence="5 6">CBS 13917</strain>
    </source>
</reference>
<dbReference type="GO" id="GO:0006351">
    <property type="term" value="P:DNA-templated transcription"/>
    <property type="evidence" value="ECO:0007669"/>
    <property type="project" value="InterPro"/>
</dbReference>
<name>A0AAW0Z4L8_9TREE</name>
<dbReference type="CDD" id="cd12148">
    <property type="entry name" value="fungal_TF_MHR"/>
    <property type="match status" value="1"/>
</dbReference>
<evidence type="ECO:0000256" key="2">
    <source>
        <dbReference type="ARBA" id="ARBA00023242"/>
    </source>
</evidence>
<gene>
    <name evidence="5" type="ORF">IAR55_001062</name>
</gene>
<keyword evidence="1" id="KW-0479">Metal-binding</keyword>
<evidence type="ECO:0000256" key="1">
    <source>
        <dbReference type="ARBA" id="ARBA00022723"/>
    </source>
</evidence>
<keyword evidence="6" id="KW-1185">Reference proteome</keyword>
<evidence type="ECO:0000256" key="3">
    <source>
        <dbReference type="SAM" id="MobiDB-lite"/>
    </source>
</evidence>
<protein>
    <recommendedName>
        <fullName evidence="4">Zn(2)-C6 fungal-type domain-containing protein</fullName>
    </recommendedName>
</protein>